<keyword evidence="2" id="KW-1185">Reference proteome</keyword>
<gene>
    <name evidence="1" type="ORF">M6B38_234385</name>
</gene>
<accession>A0AAX6DQW9</accession>
<reference evidence="1" key="1">
    <citation type="journal article" date="2023" name="GigaByte">
        <title>Genome assembly of the bearded iris, Iris pallida Lam.</title>
        <authorList>
            <person name="Bruccoleri R.E."/>
            <person name="Oakeley E.J."/>
            <person name="Faust A.M.E."/>
            <person name="Altorfer M."/>
            <person name="Dessus-Babus S."/>
            <person name="Burckhardt D."/>
            <person name="Oertli M."/>
            <person name="Naumann U."/>
            <person name="Petersen F."/>
            <person name="Wong J."/>
        </authorList>
    </citation>
    <scope>NUCLEOTIDE SEQUENCE</scope>
    <source>
        <strain evidence="1">GSM-AAB239-AS_SAM_17_03QT</strain>
    </source>
</reference>
<dbReference type="Proteomes" id="UP001140949">
    <property type="component" value="Unassembled WGS sequence"/>
</dbReference>
<protein>
    <submittedName>
        <fullName evidence="1">Uncharacterized protein</fullName>
    </submittedName>
</protein>
<reference evidence="1" key="2">
    <citation type="submission" date="2023-04" db="EMBL/GenBank/DDBJ databases">
        <authorList>
            <person name="Bruccoleri R.E."/>
            <person name="Oakeley E.J."/>
            <person name="Faust A.-M."/>
            <person name="Dessus-Babus S."/>
            <person name="Altorfer M."/>
            <person name="Burckhardt D."/>
            <person name="Oertli M."/>
            <person name="Naumann U."/>
            <person name="Petersen F."/>
            <person name="Wong J."/>
        </authorList>
    </citation>
    <scope>NUCLEOTIDE SEQUENCE</scope>
    <source>
        <strain evidence="1">GSM-AAB239-AS_SAM_17_03QT</strain>
        <tissue evidence="1">Leaf</tissue>
    </source>
</reference>
<evidence type="ECO:0000313" key="1">
    <source>
        <dbReference type="EMBL" id="KAJ6794065.1"/>
    </source>
</evidence>
<comment type="caution">
    <text evidence="1">The sequence shown here is derived from an EMBL/GenBank/DDBJ whole genome shotgun (WGS) entry which is preliminary data.</text>
</comment>
<dbReference type="AlphaFoldDB" id="A0AAX6DQW9"/>
<name>A0AAX6DQW9_IRIPA</name>
<sequence length="71" mass="7996">MRRKALHPFIGNNGHLLSSTQVQYAIGSTIKIGGSQFGDTRIWYELCLFLSISCKLLFQEKKINVLLVVSI</sequence>
<dbReference type="EMBL" id="JANAVB010042615">
    <property type="protein sequence ID" value="KAJ6794065.1"/>
    <property type="molecule type" value="Genomic_DNA"/>
</dbReference>
<proteinExistence type="predicted"/>
<evidence type="ECO:0000313" key="2">
    <source>
        <dbReference type="Proteomes" id="UP001140949"/>
    </source>
</evidence>
<organism evidence="1 2">
    <name type="scientific">Iris pallida</name>
    <name type="common">Sweet iris</name>
    <dbReference type="NCBI Taxonomy" id="29817"/>
    <lineage>
        <taxon>Eukaryota</taxon>
        <taxon>Viridiplantae</taxon>
        <taxon>Streptophyta</taxon>
        <taxon>Embryophyta</taxon>
        <taxon>Tracheophyta</taxon>
        <taxon>Spermatophyta</taxon>
        <taxon>Magnoliopsida</taxon>
        <taxon>Liliopsida</taxon>
        <taxon>Asparagales</taxon>
        <taxon>Iridaceae</taxon>
        <taxon>Iridoideae</taxon>
        <taxon>Irideae</taxon>
        <taxon>Iris</taxon>
    </lineage>
</organism>